<dbReference type="Proteomes" id="UP000440096">
    <property type="component" value="Unassembled WGS sequence"/>
</dbReference>
<evidence type="ECO:0000256" key="2">
    <source>
        <dbReference type="ARBA" id="ARBA00022723"/>
    </source>
</evidence>
<evidence type="ECO:0000259" key="3">
    <source>
        <dbReference type="Pfam" id="PF01557"/>
    </source>
</evidence>
<dbReference type="AlphaFoldDB" id="A0A6N7YPB1"/>
<dbReference type="RefSeq" id="WP_154755956.1">
    <property type="nucleotide sequence ID" value="NZ_WMBA01000007.1"/>
</dbReference>
<dbReference type="GO" id="GO:0044281">
    <property type="term" value="P:small molecule metabolic process"/>
    <property type="evidence" value="ECO:0007669"/>
    <property type="project" value="UniProtKB-ARBA"/>
</dbReference>
<organism evidence="4 5">
    <name type="scientific">Amycolatopsis pithecellobii</name>
    <dbReference type="NCBI Taxonomy" id="664692"/>
    <lineage>
        <taxon>Bacteria</taxon>
        <taxon>Bacillati</taxon>
        <taxon>Actinomycetota</taxon>
        <taxon>Actinomycetes</taxon>
        <taxon>Pseudonocardiales</taxon>
        <taxon>Pseudonocardiaceae</taxon>
        <taxon>Amycolatopsis</taxon>
    </lineage>
</organism>
<keyword evidence="4" id="KW-0378">Hydrolase</keyword>
<evidence type="ECO:0000313" key="4">
    <source>
        <dbReference type="EMBL" id="MTD53718.1"/>
    </source>
</evidence>
<name>A0A6N7YPB1_9PSEU</name>
<dbReference type="Pfam" id="PF01557">
    <property type="entry name" value="FAA_hydrolase"/>
    <property type="match status" value="1"/>
</dbReference>
<keyword evidence="2" id="KW-0479">Metal-binding</keyword>
<reference evidence="4 5" key="1">
    <citation type="submission" date="2019-11" db="EMBL/GenBank/DDBJ databases">
        <title>Draft genome of Amycolatopsis RM579.</title>
        <authorList>
            <person name="Duangmal K."/>
            <person name="Mingma R."/>
        </authorList>
    </citation>
    <scope>NUCLEOTIDE SEQUENCE [LARGE SCALE GENOMIC DNA]</scope>
    <source>
        <strain evidence="4 5">RM579</strain>
    </source>
</reference>
<sequence length="286" mass="31200">MRLANVRGRASVVLDHQTGVDVHDVTEGAFPADTAELLGRWDEFQRWTTTQPTSSWDHAEKTFEYADLGPVVAAPRQIFAIGLNYGRHRDETGFTTATEPVIFTKFASSLSGAHTTVTLPSDSVDWEAELVVVIGKSGRDIPPEEAWDHIAGLTLGQDLSDRAHQFAATPPQFSMAKSFRNFSPVGPFLVTPDEFPDPDDIELGCVLNGEPVQRDRSANMIRGIPALLETLSGIVELAPGDLVFTGTPAGVGMGYDPPRYLRPGDELVTWASGIGEIRQRFRARNA</sequence>
<protein>
    <submittedName>
        <fullName evidence="4">Fumarylacetoacetate hydrolase</fullName>
    </submittedName>
</protein>
<dbReference type="GO" id="GO:0046872">
    <property type="term" value="F:metal ion binding"/>
    <property type="evidence" value="ECO:0007669"/>
    <property type="project" value="UniProtKB-KW"/>
</dbReference>
<dbReference type="InterPro" id="IPR011234">
    <property type="entry name" value="Fumarylacetoacetase-like_C"/>
</dbReference>
<evidence type="ECO:0000256" key="1">
    <source>
        <dbReference type="ARBA" id="ARBA00010211"/>
    </source>
</evidence>
<dbReference type="PANTHER" id="PTHR42796:SF4">
    <property type="entry name" value="FUMARYLACETOACETATE HYDROLASE DOMAIN-CONTAINING PROTEIN 2A"/>
    <property type="match status" value="1"/>
</dbReference>
<dbReference type="SUPFAM" id="SSF56529">
    <property type="entry name" value="FAH"/>
    <property type="match status" value="1"/>
</dbReference>
<comment type="similarity">
    <text evidence="1">Belongs to the FAH family.</text>
</comment>
<dbReference type="OrthoDB" id="9805307at2"/>
<gene>
    <name evidence="4" type="ORF">GKO32_06930</name>
</gene>
<dbReference type="PANTHER" id="PTHR42796">
    <property type="entry name" value="FUMARYLACETOACETATE HYDROLASE DOMAIN-CONTAINING PROTEIN 2A-RELATED"/>
    <property type="match status" value="1"/>
</dbReference>
<keyword evidence="5" id="KW-1185">Reference proteome</keyword>
<proteinExistence type="inferred from homology"/>
<feature type="domain" description="Fumarylacetoacetase-like C-terminal" evidence="3">
    <location>
        <begin position="78"/>
        <end position="281"/>
    </location>
</feature>
<dbReference type="Gene3D" id="3.90.850.10">
    <property type="entry name" value="Fumarylacetoacetase-like, C-terminal domain"/>
    <property type="match status" value="1"/>
</dbReference>
<dbReference type="GO" id="GO:0016787">
    <property type="term" value="F:hydrolase activity"/>
    <property type="evidence" value="ECO:0007669"/>
    <property type="project" value="UniProtKB-KW"/>
</dbReference>
<dbReference type="InterPro" id="IPR036663">
    <property type="entry name" value="Fumarylacetoacetase_C_sf"/>
</dbReference>
<evidence type="ECO:0000313" key="5">
    <source>
        <dbReference type="Proteomes" id="UP000440096"/>
    </source>
</evidence>
<dbReference type="InterPro" id="IPR051121">
    <property type="entry name" value="FAH"/>
</dbReference>
<dbReference type="EMBL" id="WMBA01000007">
    <property type="protein sequence ID" value="MTD53718.1"/>
    <property type="molecule type" value="Genomic_DNA"/>
</dbReference>
<accession>A0A6N7YPB1</accession>
<comment type="caution">
    <text evidence="4">The sequence shown here is derived from an EMBL/GenBank/DDBJ whole genome shotgun (WGS) entry which is preliminary data.</text>
</comment>